<gene>
    <name evidence="3" type="primary">rcsF</name>
    <name evidence="3" type="ORF">CWN47_13245</name>
</gene>
<proteinExistence type="predicted"/>
<dbReference type="PROSITE" id="PS51257">
    <property type="entry name" value="PROKAR_LIPOPROTEIN"/>
    <property type="match status" value="1"/>
</dbReference>
<evidence type="ECO:0000313" key="4">
    <source>
        <dbReference type="Proteomes" id="UP000234412"/>
    </source>
</evidence>
<comment type="caution">
    <text evidence="3">The sequence shown here is derived from an EMBL/GenBank/DDBJ whole genome shotgun (WGS) entry which is preliminary data.</text>
</comment>
<feature type="chain" id="PRO_5014685033" evidence="2">
    <location>
        <begin position="20"/>
        <end position="54"/>
    </location>
</feature>
<sequence>MRALPVCLLALMLSGCSMLSRSPVEPVQSTATPPVKSEPSKPRATRPAPVRIYT</sequence>
<evidence type="ECO:0000256" key="2">
    <source>
        <dbReference type="SAM" id="SignalP"/>
    </source>
</evidence>
<protein>
    <submittedName>
        <fullName evidence="3">Rcs stress response system protein RcsF</fullName>
    </submittedName>
</protein>
<dbReference type="AlphaFoldDB" id="A0A2N4Z1X3"/>
<organism evidence="3 4">
    <name type="scientific">Klebsiella variicola</name>
    <dbReference type="NCBI Taxonomy" id="244366"/>
    <lineage>
        <taxon>Bacteria</taxon>
        <taxon>Pseudomonadati</taxon>
        <taxon>Pseudomonadota</taxon>
        <taxon>Gammaproteobacteria</taxon>
        <taxon>Enterobacterales</taxon>
        <taxon>Enterobacteriaceae</taxon>
        <taxon>Klebsiella/Raoultella group</taxon>
        <taxon>Klebsiella</taxon>
        <taxon>Klebsiella pneumoniae complex</taxon>
    </lineage>
</organism>
<reference evidence="3 4" key="1">
    <citation type="submission" date="2017-11" db="EMBL/GenBank/DDBJ databases">
        <authorList>
            <person name="Han C.G."/>
        </authorList>
    </citation>
    <scope>NUCLEOTIDE SEQUENCE [LARGE SCALE GENOMIC DNA]</scope>
    <source>
        <strain evidence="3 4">A8</strain>
    </source>
</reference>
<evidence type="ECO:0000256" key="1">
    <source>
        <dbReference type="SAM" id="MobiDB-lite"/>
    </source>
</evidence>
<name>A0A2N4Z1X3_KLEVA</name>
<feature type="signal peptide" evidence="2">
    <location>
        <begin position="1"/>
        <end position="19"/>
    </location>
</feature>
<feature type="region of interest" description="Disordered" evidence="1">
    <location>
        <begin position="22"/>
        <end position="54"/>
    </location>
</feature>
<reference evidence="3 4" key="2">
    <citation type="submission" date="2018-01" db="EMBL/GenBank/DDBJ databases">
        <title>Genomic study of Klebsiella pneumoniae.</title>
        <authorList>
            <person name="Yang Y."/>
            <person name="Bicalho R."/>
        </authorList>
    </citation>
    <scope>NUCLEOTIDE SEQUENCE [LARGE SCALE GENOMIC DNA]</scope>
    <source>
        <strain evidence="3 4">A8</strain>
    </source>
</reference>
<dbReference type="Proteomes" id="UP000234412">
    <property type="component" value="Unassembled WGS sequence"/>
</dbReference>
<feature type="non-terminal residue" evidence="3">
    <location>
        <position position="54"/>
    </location>
</feature>
<dbReference type="EMBL" id="PIDP01000387">
    <property type="protein sequence ID" value="PLM94741.1"/>
    <property type="molecule type" value="Genomic_DNA"/>
</dbReference>
<accession>A0A2N4Z1X3</accession>
<keyword evidence="2" id="KW-0732">Signal</keyword>
<evidence type="ECO:0000313" key="3">
    <source>
        <dbReference type="EMBL" id="PLM94741.1"/>
    </source>
</evidence>